<feature type="signal peptide" evidence="1">
    <location>
        <begin position="1"/>
        <end position="24"/>
    </location>
</feature>
<feature type="chain" id="PRO_5045290194" evidence="1">
    <location>
        <begin position="25"/>
        <end position="250"/>
    </location>
</feature>
<keyword evidence="1" id="KW-0732">Signal</keyword>
<keyword evidence="3" id="KW-1185">Reference proteome</keyword>
<proteinExistence type="predicted"/>
<dbReference type="RefSeq" id="WP_209707627.1">
    <property type="nucleotide sequence ID" value="NZ_JAGIOO010000001.1"/>
</dbReference>
<sequence>MRRSALAAFAAALLLTSAPPDALAGAPLAATPAAADYGDYSQLFQRSAGQYFADGRVAGQWAWKPLSATESEVAWGDPRSWPPSGGEHFIRDGDWLLLNGYADHQHGTFNTQRVTAEEIGDADCANRQPLPSNGGRQHYARWTIPAQPYCLVATGVITVGANGAKVNFRHEQIWYPPAPCTNSYLGARTCIRQHERWFDDKGTPFSLALERDQYLAQDIGMAFRIHHTYSRGWAPGRPPWNAELRYHWRW</sequence>
<evidence type="ECO:0000313" key="2">
    <source>
        <dbReference type="EMBL" id="MBP2478644.1"/>
    </source>
</evidence>
<name>A0ABS5AQZ5_9PSEU</name>
<reference evidence="2 3" key="1">
    <citation type="submission" date="2021-03" db="EMBL/GenBank/DDBJ databases">
        <title>Sequencing the genomes of 1000 actinobacteria strains.</title>
        <authorList>
            <person name="Klenk H.-P."/>
        </authorList>
    </citation>
    <scope>NUCLEOTIDE SEQUENCE [LARGE SCALE GENOMIC DNA]</scope>
    <source>
        <strain evidence="2 3">DSM 44580</strain>
    </source>
</reference>
<protein>
    <submittedName>
        <fullName evidence="2">Uncharacterized protein</fullName>
    </submittedName>
</protein>
<gene>
    <name evidence="2" type="ORF">JOF53_007516</name>
</gene>
<evidence type="ECO:0000256" key="1">
    <source>
        <dbReference type="SAM" id="SignalP"/>
    </source>
</evidence>
<comment type="caution">
    <text evidence="2">The sequence shown here is derived from an EMBL/GenBank/DDBJ whole genome shotgun (WGS) entry which is preliminary data.</text>
</comment>
<dbReference type="EMBL" id="JAGIOO010000001">
    <property type="protein sequence ID" value="MBP2478644.1"/>
    <property type="molecule type" value="Genomic_DNA"/>
</dbReference>
<organism evidence="2 3">
    <name type="scientific">Crossiella equi</name>
    <dbReference type="NCBI Taxonomy" id="130796"/>
    <lineage>
        <taxon>Bacteria</taxon>
        <taxon>Bacillati</taxon>
        <taxon>Actinomycetota</taxon>
        <taxon>Actinomycetes</taxon>
        <taxon>Pseudonocardiales</taxon>
        <taxon>Pseudonocardiaceae</taxon>
        <taxon>Crossiella</taxon>
    </lineage>
</organism>
<accession>A0ABS5AQZ5</accession>
<evidence type="ECO:0000313" key="3">
    <source>
        <dbReference type="Proteomes" id="UP001519363"/>
    </source>
</evidence>
<dbReference type="Proteomes" id="UP001519363">
    <property type="component" value="Unassembled WGS sequence"/>
</dbReference>